<organism evidence="4 5">
    <name type="scientific">Acidomonas methanolica NBRC 104435</name>
    <dbReference type="NCBI Taxonomy" id="1231351"/>
    <lineage>
        <taxon>Bacteria</taxon>
        <taxon>Pseudomonadati</taxon>
        <taxon>Pseudomonadota</taxon>
        <taxon>Alphaproteobacteria</taxon>
        <taxon>Acetobacterales</taxon>
        <taxon>Acetobacteraceae</taxon>
        <taxon>Acidomonas</taxon>
    </lineage>
</organism>
<dbReference type="InterPro" id="IPR027417">
    <property type="entry name" value="P-loop_NTPase"/>
</dbReference>
<dbReference type="Gene3D" id="3.40.50.300">
    <property type="entry name" value="P-loop containing nucleotide triphosphate hydrolases"/>
    <property type="match status" value="1"/>
</dbReference>
<accession>A0A023D1D9</accession>
<dbReference type="OrthoDB" id="9802264at2"/>
<name>A0A023D1D9_ACIMT</name>
<proteinExistence type="predicted"/>
<dbReference type="AlphaFoldDB" id="A0A023D1D9"/>
<keyword evidence="1" id="KW-0547">Nucleotide-binding</keyword>
<gene>
    <name evidence="4" type="ORF">Amme_009_021</name>
</gene>
<dbReference type="GO" id="GO:0016887">
    <property type="term" value="F:ATP hydrolysis activity"/>
    <property type="evidence" value="ECO:0007669"/>
    <property type="project" value="InterPro"/>
</dbReference>
<evidence type="ECO:0000313" key="5">
    <source>
        <dbReference type="Proteomes" id="UP000019760"/>
    </source>
</evidence>
<dbReference type="Pfam" id="PF00005">
    <property type="entry name" value="ABC_tran"/>
    <property type="match status" value="1"/>
</dbReference>
<dbReference type="SUPFAM" id="SSF52540">
    <property type="entry name" value="P-loop containing nucleoside triphosphate hydrolases"/>
    <property type="match status" value="1"/>
</dbReference>
<dbReference type="PANTHER" id="PTHR43119">
    <property type="entry name" value="ABC TRANSPORT PROTEIN ATP-BINDING COMPONENT-RELATED"/>
    <property type="match status" value="1"/>
</dbReference>
<evidence type="ECO:0000259" key="3">
    <source>
        <dbReference type="PROSITE" id="PS50893"/>
    </source>
</evidence>
<dbReference type="PROSITE" id="PS50893">
    <property type="entry name" value="ABC_TRANSPORTER_2"/>
    <property type="match status" value="1"/>
</dbReference>
<reference evidence="4 5" key="2">
    <citation type="journal article" date="2014" name="FEMS Microbiol. Lett.">
        <title>Draft genomic DNA sequence of the facultatively methylotrophic bacterium Acidomonas methanolica type strain MB58.</title>
        <authorList>
            <person name="Higashiura N."/>
            <person name="Hadano H."/>
            <person name="Hirakawa H."/>
            <person name="Matsutani M."/>
            <person name="Takabe S."/>
            <person name="Matsushita K."/>
            <person name="Azuma Y."/>
        </authorList>
    </citation>
    <scope>NUCLEOTIDE SEQUENCE [LARGE SCALE GENOMIC DNA]</scope>
    <source>
        <strain evidence="4 5">MB58</strain>
    </source>
</reference>
<evidence type="ECO:0000313" key="4">
    <source>
        <dbReference type="EMBL" id="GAJ27884.1"/>
    </source>
</evidence>
<comment type="caution">
    <text evidence="4">The sequence shown here is derived from an EMBL/GenBank/DDBJ whole genome shotgun (WGS) entry which is preliminary data.</text>
</comment>
<dbReference type="InterPro" id="IPR003593">
    <property type="entry name" value="AAA+_ATPase"/>
</dbReference>
<keyword evidence="2" id="KW-0067">ATP-binding</keyword>
<evidence type="ECO:0000256" key="2">
    <source>
        <dbReference type="ARBA" id="ARBA00022840"/>
    </source>
</evidence>
<sequence>MEVGLEIRGLKNSLVGPFDCVMGPGECIAVTGRSGAGKSRLLRMIADLDPHEGVVAFRGYLQNEIAAAQWRRQVMYFPAESGWWSDNVGDHFANRAEAEPLLHAVGLSEDMLGMSVHRLSTGERQRMALVRGLLLQPDVLLLDEPCSALDAVITARVEELLSRIRKAGTMIVLVTHDEDQVRRMADRRFRVLEGGRICEDMI</sequence>
<reference evidence="5" key="1">
    <citation type="journal article" date="2014" name="FEMS Microbiol. Lett.">
        <title>Draft Genomic DNA Sequence of the Facultatively Methylotrophic Bacterium Acidomonas methanolica type strain MB58.</title>
        <authorList>
            <person name="Higashiura N."/>
            <person name="Hadano H."/>
            <person name="Hirakawa H."/>
            <person name="Matsutani M."/>
            <person name="Takabe S."/>
            <person name="Matsushita K."/>
            <person name="Azuma Y."/>
        </authorList>
    </citation>
    <scope>NUCLEOTIDE SEQUENCE [LARGE SCALE GENOMIC DNA]</scope>
    <source>
        <strain evidence="5">MB58</strain>
    </source>
</reference>
<feature type="domain" description="ABC transporter" evidence="3">
    <location>
        <begin position="5"/>
        <end position="202"/>
    </location>
</feature>
<dbReference type="RefSeq" id="WP_042055850.1">
    <property type="nucleotide sequence ID" value="NZ_BAND01000009.1"/>
</dbReference>
<evidence type="ECO:0000256" key="1">
    <source>
        <dbReference type="ARBA" id="ARBA00022741"/>
    </source>
</evidence>
<keyword evidence="5" id="KW-1185">Reference proteome</keyword>
<dbReference type="InterPro" id="IPR003439">
    <property type="entry name" value="ABC_transporter-like_ATP-bd"/>
</dbReference>
<dbReference type="GO" id="GO:0005524">
    <property type="term" value="F:ATP binding"/>
    <property type="evidence" value="ECO:0007669"/>
    <property type="project" value="UniProtKB-KW"/>
</dbReference>
<dbReference type="Proteomes" id="UP000019760">
    <property type="component" value="Unassembled WGS sequence"/>
</dbReference>
<dbReference type="SMART" id="SM00382">
    <property type="entry name" value="AAA"/>
    <property type="match status" value="1"/>
</dbReference>
<protein>
    <submittedName>
        <fullName evidence="4">ABC transporter Fe3+ transport fbpC</fullName>
    </submittedName>
</protein>
<dbReference type="EMBL" id="BAND01000009">
    <property type="protein sequence ID" value="GAJ27884.1"/>
    <property type="molecule type" value="Genomic_DNA"/>
</dbReference>
<dbReference type="PANTHER" id="PTHR43119:SF1">
    <property type="entry name" value="ABC TRANSPORTER DOMAIN-CONTAINING PROTEIN"/>
    <property type="match status" value="1"/>
</dbReference>